<comment type="caution">
    <text evidence="4">The sequence shown here is derived from an EMBL/GenBank/DDBJ whole genome shotgun (WGS) entry which is preliminary data.</text>
</comment>
<dbReference type="PANTHER" id="PTHR22572">
    <property type="entry name" value="SUGAR-1-PHOSPHATE GUANYL TRANSFERASE"/>
    <property type="match status" value="1"/>
</dbReference>
<dbReference type="InterPro" id="IPR029044">
    <property type="entry name" value="Nucleotide-diphossugar_trans"/>
</dbReference>
<reference evidence="4 5" key="1">
    <citation type="submission" date="2015-01" db="EMBL/GenBank/DDBJ databases">
        <title>Evolution of Trichinella species and genotypes.</title>
        <authorList>
            <person name="Korhonen P.K."/>
            <person name="Edoardo P."/>
            <person name="Giuseppe L.R."/>
            <person name="Gasser R.B."/>
        </authorList>
    </citation>
    <scope>NUCLEOTIDE SEQUENCE [LARGE SCALE GENOMIC DNA]</scope>
    <source>
        <strain evidence="4">ISS470</strain>
    </source>
</reference>
<dbReference type="Proteomes" id="UP000054995">
    <property type="component" value="Unassembled WGS sequence"/>
</dbReference>
<comment type="similarity">
    <text evidence="1">Belongs to the transferase hexapeptide repeat family.</text>
</comment>
<dbReference type="SUPFAM" id="SSF51161">
    <property type="entry name" value="Trimeric LpxA-like enzymes"/>
    <property type="match status" value="1"/>
</dbReference>
<organism evidence="4 5">
    <name type="scientific">Trichinella pseudospiralis</name>
    <name type="common">Parasitic roundworm</name>
    <dbReference type="NCBI Taxonomy" id="6337"/>
    <lineage>
        <taxon>Eukaryota</taxon>
        <taxon>Metazoa</taxon>
        <taxon>Ecdysozoa</taxon>
        <taxon>Nematoda</taxon>
        <taxon>Enoplea</taxon>
        <taxon>Dorylaimia</taxon>
        <taxon>Trichinellida</taxon>
        <taxon>Trichinellidae</taxon>
        <taxon>Trichinella</taxon>
    </lineage>
</organism>
<evidence type="ECO:0000313" key="5">
    <source>
        <dbReference type="Proteomes" id="UP000054995"/>
    </source>
</evidence>
<evidence type="ECO:0000256" key="1">
    <source>
        <dbReference type="ARBA" id="ARBA00007274"/>
    </source>
</evidence>
<gene>
    <name evidence="4" type="primary">gmppa-b</name>
    <name evidence="4" type="ORF">T4D_11389</name>
</gene>
<dbReference type="InterPro" id="IPR056729">
    <property type="entry name" value="GMPPB_C"/>
</dbReference>
<dbReference type="Gene3D" id="2.160.10.10">
    <property type="entry name" value="Hexapeptide repeat proteins"/>
    <property type="match status" value="1"/>
</dbReference>
<dbReference type="InterPro" id="IPR050486">
    <property type="entry name" value="Mannose-1P_guanyltransferase"/>
</dbReference>
<dbReference type="Gene3D" id="3.90.550.10">
    <property type="entry name" value="Spore Coat Polysaccharide Biosynthesis Protein SpsA, Chain A"/>
    <property type="match status" value="1"/>
</dbReference>
<evidence type="ECO:0000259" key="2">
    <source>
        <dbReference type="Pfam" id="PF00483"/>
    </source>
</evidence>
<feature type="domain" description="Mannose-1-phosphate guanyltransferase C-terminal" evidence="3">
    <location>
        <begin position="319"/>
        <end position="455"/>
    </location>
</feature>
<dbReference type="EMBL" id="JYDT01000051">
    <property type="protein sequence ID" value="KRY87736.1"/>
    <property type="molecule type" value="Genomic_DNA"/>
</dbReference>
<keyword evidence="5" id="KW-1185">Reference proteome</keyword>
<evidence type="ECO:0000313" key="4">
    <source>
        <dbReference type="EMBL" id="KRY87736.1"/>
    </source>
</evidence>
<dbReference type="Pfam" id="PF00483">
    <property type="entry name" value="NTP_transferase"/>
    <property type="match status" value="1"/>
</dbReference>
<sequence>MKPNAEKSYKAVILIGGPQKGTRFRPLSLDCPKPLFPIAGIALLLLDEELNAIFQFQIPGLKEILFIGFYQPNDHWATFISDIQGQYSTVNIRYLICCCFDFIYFVYCDFFQRYLQEFAPLGTAGGIYHFRDQILLGGTDACFVLNADVCGDLPLMEMVDQLNILIDKQSVAESIFLMLTTEAAREQSLNFGCAAIDDSSEIIHYVEKPTTFLSKWINCGVYLMQMGILDTLADVFKNKTLISNSNNGFTSEALEAMNFEKDVFPKIAGHSMLFALKTTRWWSQLKTASAAIYANRHYLNLYHTTHPERLTRKGEPTILGDVYIHPSVEVHPSCVIGPNVSIGKNVKIGIGVRIKESIILDGATLQDHCCVMFSVVGWNTHVGLWCRIEGTAEGPNPNMPFAKLECKPLFLPNGRLNPSISVIGCNVSISDETMIMNSIVLPHKELASNYKNQIIL</sequence>
<protein>
    <submittedName>
        <fullName evidence="4">Mannose-1-phosphate guanyltransferase alpha-B</fullName>
    </submittedName>
</protein>
<evidence type="ECO:0000259" key="3">
    <source>
        <dbReference type="Pfam" id="PF25087"/>
    </source>
</evidence>
<dbReference type="SUPFAM" id="SSF53448">
    <property type="entry name" value="Nucleotide-diphospho-sugar transferases"/>
    <property type="match status" value="1"/>
</dbReference>
<proteinExistence type="inferred from homology"/>
<accession>A0A0V1FNX6</accession>
<dbReference type="Pfam" id="PF25087">
    <property type="entry name" value="GMPPB_C"/>
    <property type="match status" value="1"/>
</dbReference>
<dbReference type="AlphaFoldDB" id="A0A0V1FNX6"/>
<dbReference type="OrthoDB" id="285674at2759"/>
<dbReference type="InterPro" id="IPR005835">
    <property type="entry name" value="NTP_transferase_dom"/>
</dbReference>
<dbReference type="InterPro" id="IPR011004">
    <property type="entry name" value="Trimer_LpxA-like_sf"/>
</dbReference>
<dbReference type="GO" id="GO:0016740">
    <property type="term" value="F:transferase activity"/>
    <property type="evidence" value="ECO:0007669"/>
    <property type="project" value="UniProtKB-KW"/>
</dbReference>
<name>A0A0V1FNX6_TRIPS</name>
<feature type="domain" description="Nucleotidyl transferase" evidence="2">
    <location>
        <begin position="10"/>
        <end position="261"/>
    </location>
</feature>
<keyword evidence="4" id="KW-0808">Transferase</keyword>